<reference evidence="2 3" key="2">
    <citation type="submission" date="2018-11" db="EMBL/GenBank/DDBJ databases">
        <authorList>
            <consortium name="Pathogen Informatics"/>
        </authorList>
    </citation>
    <scope>NUCLEOTIDE SEQUENCE [LARGE SCALE GENOMIC DNA]</scope>
</reference>
<organism evidence="4">
    <name type="scientific">Nippostrongylus brasiliensis</name>
    <name type="common">Rat hookworm</name>
    <dbReference type="NCBI Taxonomy" id="27835"/>
    <lineage>
        <taxon>Eukaryota</taxon>
        <taxon>Metazoa</taxon>
        <taxon>Ecdysozoa</taxon>
        <taxon>Nematoda</taxon>
        <taxon>Chromadorea</taxon>
        <taxon>Rhabditida</taxon>
        <taxon>Rhabditina</taxon>
        <taxon>Rhabditomorpha</taxon>
        <taxon>Strongyloidea</taxon>
        <taxon>Heligmosomidae</taxon>
        <taxon>Nippostrongylus</taxon>
    </lineage>
</organism>
<dbReference type="WBParaSite" id="NBR_0002135101-mRNA-1">
    <property type="protein sequence ID" value="NBR_0002135101-mRNA-1"/>
    <property type="gene ID" value="NBR_0002135101"/>
</dbReference>
<evidence type="ECO:0000313" key="3">
    <source>
        <dbReference type="Proteomes" id="UP000271162"/>
    </source>
</evidence>
<feature type="region of interest" description="Disordered" evidence="1">
    <location>
        <begin position="171"/>
        <end position="191"/>
    </location>
</feature>
<sequence length="238" mass="27013">MTTVEGIYNVSDDDGNNYSIEPVSPVDFLVEDYDNDSAISPIDFDTETRAVSTPPIASNTYIPIDPAYMREDYYLYNGGWTSTLLDMSVPRPSTSIERPARRNPSSTSFQAAKAAFYGETTNGSVYNWKQPLLLPRRYTGKDELRSDVPFFGETTNAAEYVPKQLVKYVSSRQPASRPSPPPFQAETTSQTVYTPKVIQPACSAETLLTTKKWRARRHDNHWWFRETLKKRDNAAEEK</sequence>
<protein>
    <submittedName>
        <fullName evidence="2 4">Uncharacterized protein</fullName>
    </submittedName>
</protein>
<name>A0A0N4YVS9_NIPBR</name>
<reference evidence="4" key="1">
    <citation type="submission" date="2017-02" db="UniProtKB">
        <authorList>
            <consortium name="WormBaseParasite"/>
        </authorList>
    </citation>
    <scope>IDENTIFICATION</scope>
</reference>
<proteinExistence type="predicted"/>
<dbReference type="Proteomes" id="UP000271162">
    <property type="component" value="Unassembled WGS sequence"/>
</dbReference>
<evidence type="ECO:0000256" key="1">
    <source>
        <dbReference type="SAM" id="MobiDB-lite"/>
    </source>
</evidence>
<evidence type="ECO:0000313" key="4">
    <source>
        <dbReference type="WBParaSite" id="NBR_0002135101-mRNA-1"/>
    </source>
</evidence>
<evidence type="ECO:0000313" key="2">
    <source>
        <dbReference type="EMBL" id="VDL85098.1"/>
    </source>
</evidence>
<gene>
    <name evidence="2" type="ORF">NBR_LOCUS21352</name>
</gene>
<keyword evidence="3" id="KW-1185">Reference proteome</keyword>
<dbReference type="EMBL" id="UYSL01026231">
    <property type="protein sequence ID" value="VDL85098.1"/>
    <property type="molecule type" value="Genomic_DNA"/>
</dbReference>
<dbReference type="AlphaFoldDB" id="A0A0N4YVS9"/>
<accession>A0A0N4YVS9</accession>